<name>A0A345UP26_9BACT</name>
<dbReference type="SUPFAM" id="SSF49265">
    <property type="entry name" value="Fibronectin type III"/>
    <property type="match status" value="1"/>
</dbReference>
<gene>
    <name evidence="3" type="ORF">CYPRO_2991</name>
</gene>
<feature type="domain" description="Fibronectin type-III" evidence="2">
    <location>
        <begin position="361"/>
        <end position="453"/>
    </location>
</feature>
<dbReference type="Pfam" id="PF11551">
    <property type="entry name" value="Omp28"/>
    <property type="match status" value="1"/>
</dbReference>
<reference evidence="3 4" key="1">
    <citation type="submission" date="2018-03" db="EMBL/GenBank/DDBJ databases">
        <title>Phenotypic and genomic properties of Cyclonatronum proteinivorum gen. nov., sp. nov., a haloalkaliphilic bacteroidete from soda lakes possessing Na+-translocating rhodopsin.</title>
        <authorList>
            <person name="Toshchakov S.V."/>
            <person name="Korzhenkov A."/>
            <person name="Samarov N.I."/>
            <person name="Kublanov I.V."/>
            <person name="Muntyan M.S."/>
            <person name="Sorokin D.Y."/>
        </authorList>
    </citation>
    <scope>NUCLEOTIDE SEQUENCE [LARGE SCALE GENOMIC DNA]</scope>
    <source>
        <strain evidence="3 4">Omega</strain>
    </source>
</reference>
<evidence type="ECO:0000256" key="1">
    <source>
        <dbReference type="SAM" id="SignalP"/>
    </source>
</evidence>
<dbReference type="KEGG" id="cprv:CYPRO_2991"/>
<dbReference type="InterPro" id="IPR003961">
    <property type="entry name" value="FN3_dom"/>
</dbReference>
<feature type="chain" id="PRO_5016783137" evidence="1">
    <location>
        <begin position="28"/>
        <end position="550"/>
    </location>
</feature>
<dbReference type="OrthoDB" id="6278496at2"/>
<sequence length="550" mass="59213">MKKLSTILIVAALTLFFTAVLSQQAQANDNRHVMVEIFTSTTCPPCLPAAVGFDNWLSNFEHADRVSVIKYPVWWPGSGCIFYHQNPTPVNPRVSFYGANAAPTGVVDGTPLGSTWTSWRNAIQNRVSVAAPMDMSMVAVLNNGSVDVTVNMTRLPGADWPAQGLSLRLAIVERNIAYNGPNGSTNQDFVHRDMINGAVGVPVELTAGQTVTVSYNHDLNESWDTDNLKVVAFVQPTTNSPSRAVLQSAMVPVLSELVVGVPTLMEPANDAENVSFTDLSFSWSAASAATTYDIQVSASQDFQNNAVEFDGLSGTSVVVSELVPETTYFWRVRGINSNEGLVGDWSSVSSFTTIMAAPATEPTLLQPSNGTEVTSQFITLQWAAVESAASYDVEVAENSAFSNPVVSRTGITQLNTTISGLEEATTYYWRVRGVNIGGSGVWSEAFTFSTPTPTSTGPETDLPRVISLNQNYPNPFNPVTNISFELPETAEINLSVFTLEGRRVAVLADGTYSAGTHTLSFDAAALSSGTYIYRLETAGQSFTRLMTLVK</sequence>
<keyword evidence="4" id="KW-1185">Reference proteome</keyword>
<dbReference type="Pfam" id="PF18962">
    <property type="entry name" value="Por_Secre_tail"/>
    <property type="match status" value="1"/>
</dbReference>
<dbReference type="PANTHER" id="PTHR24099">
    <property type="entry name" value="E3 UBIQUITIN-PROTEIN LIGASE TRIM36-RELATED"/>
    <property type="match status" value="1"/>
</dbReference>
<dbReference type="InterPro" id="IPR050617">
    <property type="entry name" value="E3_ligase_FN3/SPRY"/>
</dbReference>
<dbReference type="Pfam" id="PF00041">
    <property type="entry name" value="fn3"/>
    <property type="match status" value="2"/>
</dbReference>
<dbReference type="Gene3D" id="2.60.40.10">
    <property type="entry name" value="Immunoglobulins"/>
    <property type="match status" value="3"/>
</dbReference>
<organism evidence="3 4">
    <name type="scientific">Cyclonatronum proteinivorum</name>
    <dbReference type="NCBI Taxonomy" id="1457365"/>
    <lineage>
        <taxon>Bacteria</taxon>
        <taxon>Pseudomonadati</taxon>
        <taxon>Balneolota</taxon>
        <taxon>Balneolia</taxon>
        <taxon>Balneolales</taxon>
        <taxon>Cyclonatronaceae</taxon>
        <taxon>Cyclonatronum</taxon>
    </lineage>
</organism>
<dbReference type="NCBIfam" id="TIGR04183">
    <property type="entry name" value="Por_Secre_tail"/>
    <property type="match status" value="1"/>
</dbReference>
<dbReference type="InterPro" id="IPR013783">
    <property type="entry name" value="Ig-like_fold"/>
</dbReference>
<dbReference type="Gene3D" id="2.60.40.4070">
    <property type="match status" value="1"/>
</dbReference>
<dbReference type="EMBL" id="CP027806">
    <property type="protein sequence ID" value="AXJ02228.1"/>
    <property type="molecule type" value="Genomic_DNA"/>
</dbReference>
<feature type="domain" description="Fibronectin type-III" evidence="2">
    <location>
        <begin position="261"/>
        <end position="356"/>
    </location>
</feature>
<feature type="signal peptide" evidence="1">
    <location>
        <begin position="1"/>
        <end position="27"/>
    </location>
</feature>
<dbReference type="PANTHER" id="PTHR24099:SF16">
    <property type="entry name" value="E3 UBIQUITIN-PROTEIN LIGASE MIDLINE-1-LIKE ISOFORM X1"/>
    <property type="match status" value="1"/>
</dbReference>
<dbReference type="InterPro" id="IPR026444">
    <property type="entry name" value="Secre_tail"/>
</dbReference>
<evidence type="ECO:0000313" key="3">
    <source>
        <dbReference type="EMBL" id="AXJ02228.1"/>
    </source>
</evidence>
<dbReference type="Proteomes" id="UP000254808">
    <property type="component" value="Chromosome"/>
</dbReference>
<dbReference type="InterPro" id="IPR021615">
    <property type="entry name" value="Omp28"/>
</dbReference>
<protein>
    <submittedName>
        <fullName evidence="3">Por secretion system C-terminal sorting domain-containing protein</fullName>
    </submittedName>
</protein>
<dbReference type="AlphaFoldDB" id="A0A345UP26"/>
<proteinExistence type="predicted"/>
<dbReference type="InterPro" id="IPR036249">
    <property type="entry name" value="Thioredoxin-like_sf"/>
</dbReference>
<keyword evidence="1" id="KW-0732">Signal</keyword>
<evidence type="ECO:0000259" key="2">
    <source>
        <dbReference type="PROSITE" id="PS50853"/>
    </source>
</evidence>
<dbReference type="CDD" id="cd00063">
    <property type="entry name" value="FN3"/>
    <property type="match status" value="2"/>
</dbReference>
<evidence type="ECO:0000313" key="4">
    <source>
        <dbReference type="Proteomes" id="UP000254808"/>
    </source>
</evidence>
<dbReference type="RefSeq" id="WP_114985346.1">
    <property type="nucleotide sequence ID" value="NZ_CP027806.1"/>
</dbReference>
<dbReference type="PROSITE" id="PS50853">
    <property type="entry name" value="FN3"/>
    <property type="match status" value="2"/>
</dbReference>
<dbReference type="InterPro" id="IPR036116">
    <property type="entry name" value="FN3_sf"/>
</dbReference>
<accession>A0A345UP26</accession>
<dbReference type="SUPFAM" id="SSF52833">
    <property type="entry name" value="Thioredoxin-like"/>
    <property type="match status" value="1"/>
</dbReference>
<dbReference type="SMART" id="SM00060">
    <property type="entry name" value="FN3"/>
    <property type="match status" value="2"/>
</dbReference>